<organism evidence="6 7">
    <name type="scientific">Papiliotrema laurentii</name>
    <name type="common">Cryptococcus laurentii</name>
    <dbReference type="NCBI Taxonomy" id="5418"/>
    <lineage>
        <taxon>Eukaryota</taxon>
        <taxon>Fungi</taxon>
        <taxon>Dikarya</taxon>
        <taxon>Basidiomycota</taxon>
        <taxon>Agaricomycotina</taxon>
        <taxon>Tremellomycetes</taxon>
        <taxon>Tremellales</taxon>
        <taxon>Rhynchogastremaceae</taxon>
        <taxon>Papiliotrema</taxon>
    </lineage>
</organism>
<feature type="transmembrane region" description="Helical" evidence="2">
    <location>
        <begin position="172"/>
        <end position="194"/>
    </location>
</feature>
<feature type="region of interest" description="Disordered" evidence="1">
    <location>
        <begin position="391"/>
        <end position="447"/>
    </location>
</feature>
<dbReference type="Pfam" id="PF10355">
    <property type="entry name" value="Ytp1"/>
    <property type="match status" value="1"/>
</dbReference>
<feature type="transmembrane region" description="Helical" evidence="2">
    <location>
        <begin position="37"/>
        <end position="58"/>
    </location>
</feature>
<dbReference type="InterPro" id="IPR018827">
    <property type="entry name" value="YTP1_C"/>
</dbReference>
<dbReference type="AlphaFoldDB" id="A0AAD9L6D4"/>
<dbReference type="CDD" id="cd08760">
    <property type="entry name" value="Cyt_b561_FRRS1_like"/>
    <property type="match status" value="1"/>
</dbReference>
<dbReference type="PANTHER" id="PTHR31685:SF2">
    <property type="entry name" value="PROTEIN YTP1"/>
    <property type="match status" value="1"/>
</dbReference>
<evidence type="ECO:0000259" key="5">
    <source>
        <dbReference type="Pfam" id="PF10355"/>
    </source>
</evidence>
<sequence length="461" mass="51105">MQLILGVAAAALLSGARGHEHHEQAEIDPTEPLDSIIWIHMTLQAFVWAIAFPIGMVLGLSKSKYHVPVQSVNVVLTFFGAYLGHHHHGRQFPATVHGTMAKILTLFLIVQTACGIFLKLHIMEQTVRKVIKPIHSVIGKAFPVLGWTQMIFGVATALGFCRGGNLGQCAAHYIMGSAFIGYAAILVIMLNVGGEWLKRRKCSQEMLDSSVIMVWGIINTFTEHHGGPWTHKDMQHTMMGVLWWAGGMLGIFLSRKGQRSFVPAVIIIMTGWGMSAHEQALMISSKIHALFGYALIAAGALRIVEVCFVLNDQPTPSGFIRVFQHLPPYLLVLGGTLFMSATDEEMHNADDLGIDHVTYALFDFSLSFLIYLVITFLVHLYQNTGRNALEQQTQQKQGPESGYTKLGQHDGPEAYELTEHDQDHDRDLDLASGSGDDDATKIGREDEVDWIDRRDRTGVRI</sequence>
<feature type="transmembrane region" description="Helical" evidence="2">
    <location>
        <begin position="322"/>
        <end position="341"/>
    </location>
</feature>
<feature type="compositionally biased region" description="Basic and acidic residues" evidence="1">
    <location>
        <begin position="407"/>
        <end position="429"/>
    </location>
</feature>
<keyword evidence="2" id="KW-0812">Transmembrane</keyword>
<feature type="transmembrane region" description="Helical" evidence="2">
    <location>
        <begin position="103"/>
        <end position="120"/>
    </location>
</feature>
<feature type="domain" description="DUF2427" evidence="4">
    <location>
        <begin position="21"/>
        <end position="121"/>
    </location>
</feature>
<gene>
    <name evidence="6" type="ORF">DB88DRAFT_487524</name>
</gene>
<keyword evidence="2" id="KW-0472">Membrane</keyword>
<feature type="transmembrane region" description="Helical" evidence="2">
    <location>
        <begin position="141"/>
        <end position="160"/>
    </location>
</feature>
<feature type="transmembrane region" description="Helical" evidence="2">
    <location>
        <begin position="65"/>
        <end position="83"/>
    </location>
</feature>
<feature type="compositionally biased region" description="Basic and acidic residues" evidence="1">
    <location>
        <begin position="438"/>
        <end position="447"/>
    </location>
</feature>
<proteinExistence type="predicted"/>
<reference evidence="6" key="1">
    <citation type="submission" date="2023-02" db="EMBL/GenBank/DDBJ databases">
        <title>Identification and recombinant expression of a fungal hydrolase from Papiliotrema laurentii that hydrolyzes apple cutin and clears colloidal polyester polyurethane.</title>
        <authorList>
            <consortium name="DOE Joint Genome Institute"/>
            <person name="Roman V.A."/>
            <person name="Bojanowski C."/>
            <person name="Crable B.R."/>
            <person name="Wagner D.N."/>
            <person name="Hung C.S."/>
            <person name="Nadeau L.J."/>
            <person name="Schratz L."/>
            <person name="Haridas S."/>
            <person name="Pangilinan J."/>
            <person name="Lipzen A."/>
            <person name="Na H."/>
            <person name="Yan M."/>
            <person name="Ng V."/>
            <person name="Grigoriev I.V."/>
            <person name="Spatafora J.W."/>
            <person name="Barlow D."/>
            <person name="Biffinger J."/>
            <person name="Kelley-Loughnane N."/>
            <person name="Varaljay V.A."/>
            <person name="Crookes-Goodson W.J."/>
        </authorList>
    </citation>
    <scope>NUCLEOTIDE SEQUENCE</scope>
    <source>
        <strain evidence="6">5307AH</strain>
    </source>
</reference>
<dbReference type="InterPro" id="IPR018825">
    <property type="entry name" value="DUF2427"/>
</dbReference>
<feature type="transmembrane region" description="Helical" evidence="2">
    <location>
        <begin position="234"/>
        <end position="253"/>
    </location>
</feature>
<name>A0AAD9L6D4_PAPLA</name>
<evidence type="ECO:0000256" key="1">
    <source>
        <dbReference type="SAM" id="MobiDB-lite"/>
    </source>
</evidence>
<feature type="transmembrane region" description="Helical" evidence="2">
    <location>
        <begin position="361"/>
        <end position="381"/>
    </location>
</feature>
<dbReference type="Proteomes" id="UP001182556">
    <property type="component" value="Unassembled WGS sequence"/>
</dbReference>
<dbReference type="PANTHER" id="PTHR31685">
    <property type="entry name" value="INTEGRAL MEMBRANE PROTEIN (AFU_ORTHOLOGUE AFUA_6G12730)-RELATED"/>
    <property type="match status" value="1"/>
</dbReference>
<feature type="transmembrane region" description="Helical" evidence="2">
    <location>
        <begin position="260"/>
        <end position="277"/>
    </location>
</feature>
<comment type="caution">
    <text evidence="6">The sequence shown here is derived from an EMBL/GenBank/DDBJ whole genome shotgun (WGS) entry which is preliminary data.</text>
</comment>
<evidence type="ECO:0000313" key="7">
    <source>
        <dbReference type="Proteomes" id="UP001182556"/>
    </source>
</evidence>
<evidence type="ECO:0000256" key="2">
    <source>
        <dbReference type="SAM" id="Phobius"/>
    </source>
</evidence>
<dbReference type="EMBL" id="JAODAN010000004">
    <property type="protein sequence ID" value="KAK1924983.1"/>
    <property type="molecule type" value="Genomic_DNA"/>
</dbReference>
<evidence type="ECO:0000259" key="4">
    <source>
        <dbReference type="Pfam" id="PF10348"/>
    </source>
</evidence>
<feature type="transmembrane region" description="Helical" evidence="2">
    <location>
        <begin position="289"/>
        <end position="310"/>
    </location>
</feature>
<keyword evidence="2" id="KW-1133">Transmembrane helix</keyword>
<protein>
    <submittedName>
        <fullName evidence="6">Membrane protein</fullName>
    </submittedName>
</protein>
<keyword evidence="7" id="KW-1185">Reference proteome</keyword>
<feature type="signal peptide" evidence="3">
    <location>
        <begin position="1"/>
        <end position="18"/>
    </location>
</feature>
<keyword evidence="3" id="KW-0732">Signal</keyword>
<dbReference type="Pfam" id="PF10348">
    <property type="entry name" value="DUF2427"/>
    <property type="match status" value="1"/>
</dbReference>
<evidence type="ECO:0000313" key="6">
    <source>
        <dbReference type="EMBL" id="KAK1924983.1"/>
    </source>
</evidence>
<feature type="chain" id="PRO_5042293147" evidence="3">
    <location>
        <begin position="19"/>
        <end position="461"/>
    </location>
</feature>
<accession>A0AAD9L6D4</accession>
<evidence type="ECO:0000256" key="3">
    <source>
        <dbReference type="SAM" id="SignalP"/>
    </source>
</evidence>
<feature type="domain" description="Protein YTP1-like C-terminal" evidence="5">
    <location>
        <begin position="146"/>
        <end position="381"/>
    </location>
</feature>
<feature type="transmembrane region" description="Helical" evidence="2">
    <location>
        <begin position="206"/>
        <end position="222"/>
    </location>
</feature>